<evidence type="ECO:0000313" key="1">
    <source>
        <dbReference type="EMBL" id="KKN56239.1"/>
    </source>
</evidence>
<accession>A0A0F9RNC7</accession>
<dbReference type="Gene3D" id="3.40.630.10">
    <property type="entry name" value="Zn peptidases"/>
    <property type="match status" value="1"/>
</dbReference>
<protein>
    <recommendedName>
        <fullName evidence="2">Peptidase M14 carboxypeptidase A domain-containing protein</fullName>
    </recommendedName>
</protein>
<dbReference type="EMBL" id="LAZR01000852">
    <property type="protein sequence ID" value="KKN56239.1"/>
    <property type="molecule type" value="Genomic_DNA"/>
</dbReference>
<proteinExistence type="predicted"/>
<gene>
    <name evidence="1" type="ORF">LCGC14_0574460</name>
</gene>
<comment type="caution">
    <text evidence="1">The sequence shown here is derived from an EMBL/GenBank/DDBJ whole genome shotgun (WGS) entry which is preliminary data.</text>
</comment>
<reference evidence="1" key="1">
    <citation type="journal article" date="2015" name="Nature">
        <title>Complex archaea that bridge the gap between prokaryotes and eukaryotes.</title>
        <authorList>
            <person name="Spang A."/>
            <person name="Saw J.H."/>
            <person name="Jorgensen S.L."/>
            <person name="Zaremba-Niedzwiedzka K."/>
            <person name="Martijn J."/>
            <person name="Lind A.E."/>
            <person name="van Eijk R."/>
            <person name="Schleper C."/>
            <person name="Guy L."/>
            <person name="Ettema T.J."/>
        </authorList>
    </citation>
    <scope>NUCLEOTIDE SEQUENCE</scope>
</reference>
<dbReference type="AlphaFoldDB" id="A0A0F9RNC7"/>
<sequence length="74" mass="8444">MQFNEILNQVPKYKEFMTISELDNSSKKLASDYSNVELKEIGKSQAGKVIYCLKIGEGKENALFFAFPHPNENQ</sequence>
<dbReference type="SUPFAM" id="SSF53187">
    <property type="entry name" value="Zn-dependent exopeptidases"/>
    <property type="match status" value="1"/>
</dbReference>
<evidence type="ECO:0008006" key="2">
    <source>
        <dbReference type="Google" id="ProtNLM"/>
    </source>
</evidence>
<organism evidence="1">
    <name type="scientific">marine sediment metagenome</name>
    <dbReference type="NCBI Taxonomy" id="412755"/>
    <lineage>
        <taxon>unclassified sequences</taxon>
        <taxon>metagenomes</taxon>
        <taxon>ecological metagenomes</taxon>
    </lineage>
</organism>
<name>A0A0F9RNC7_9ZZZZ</name>